<reference evidence="1" key="1">
    <citation type="submission" date="2022-09" db="EMBL/GenBank/DDBJ databases">
        <title>A Global Phylogenomic Analysis of the Shiitake Genus Lentinula.</title>
        <authorList>
            <consortium name="DOE Joint Genome Institute"/>
            <person name="Sierra-Patev S."/>
            <person name="Min B."/>
            <person name="Naranjo-Ortiz M."/>
            <person name="Looney B."/>
            <person name="Konkel Z."/>
            <person name="Slot J.C."/>
            <person name="Sakamoto Y."/>
            <person name="Steenwyk J.L."/>
            <person name="Rokas A."/>
            <person name="Carro J."/>
            <person name="Camarero S."/>
            <person name="Ferreira P."/>
            <person name="Molpeceres G."/>
            <person name="Ruiz-Duenas F.J."/>
            <person name="Serrano A."/>
            <person name="Henrissat B."/>
            <person name="Drula E."/>
            <person name="Hughes K.W."/>
            <person name="Mata J.L."/>
            <person name="Ishikawa N.K."/>
            <person name="Vargas-Isla R."/>
            <person name="Ushijima S."/>
            <person name="Smith C.A."/>
            <person name="Ahrendt S."/>
            <person name="Andreopoulos W."/>
            <person name="He G."/>
            <person name="Labutti K."/>
            <person name="Lipzen A."/>
            <person name="Ng V."/>
            <person name="Riley R."/>
            <person name="Sandor L."/>
            <person name="Barry K."/>
            <person name="Martinez A.T."/>
            <person name="Xiao Y."/>
            <person name="Gibbons J.G."/>
            <person name="Terashima K."/>
            <person name="Grigoriev I.V."/>
            <person name="Hibbett D.S."/>
        </authorList>
    </citation>
    <scope>NUCLEOTIDE SEQUENCE</scope>
    <source>
        <strain evidence="1">TMI1499</strain>
    </source>
</reference>
<protein>
    <submittedName>
        <fullName evidence="1">Uncharacterized protein</fullName>
    </submittedName>
</protein>
<organism evidence="1 2">
    <name type="scientific">Lentinula aff. lateritia</name>
    <dbReference type="NCBI Taxonomy" id="2804960"/>
    <lineage>
        <taxon>Eukaryota</taxon>
        <taxon>Fungi</taxon>
        <taxon>Dikarya</taxon>
        <taxon>Basidiomycota</taxon>
        <taxon>Agaricomycotina</taxon>
        <taxon>Agaricomycetes</taxon>
        <taxon>Agaricomycetidae</taxon>
        <taxon>Agaricales</taxon>
        <taxon>Marasmiineae</taxon>
        <taxon>Omphalotaceae</taxon>
        <taxon>Lentinula</taxon>
    </lineage>
</organism>
<gene>
    <name evidence="1" type="ORF">F5876DRAFT_48793</name>
</gene>
<keyword evidence="2" id="KW-1185">Reference proteome</keyword>
<sequence length="185" mass="21281">MFASANPAPTLNQPHLSLLKHLAALIPENNIDHTEGKFFSLDIDEEEVAEAKLHVFENNMNSALGSDNIAYRQIIDIPNKNVAELLNHYPKGYRLIVLECCFSKLLAYIIDRRIRLYSEKEKLLPHAQNGFRPTYRTTNNPLILRTMVDKAKSQHKTLYFAYMDWTNAFPSTNRSMLWIKLSAMG</sequence>
<dbReference type="EMBL" id="MU795343">
    <property type="protein sequence ID" value="KAJ3807072.1"/>
    <property type="molecule type" value="Genomic_DNA"/>
</dbReference>
<comment type="caution">
    <text evidence="1">The sequence shown here is derived from an EMBL/GenBank/DDBJ whole genome shotgun (WGS) entry which is preliminary data.</text>
</comment>
<accession>A0ACC1TQS9</accession>
<evidence type="ECO:0000313" key="1">
    <source>
        <dbReference type="EMBL" id="KAJ3807072.1"/>
    </source>
</evidence>
<evidence type="ECO:0000313" key="2">
    <source>
        <dbReference type="Proteomes" id="UP001163835"/>
    </source>
</evidence>
<proteinExistence type="predicted"/>
<dbReference type="Proteomes" id="UP001163835">
    <property type="component" value="Unassembled WGS sequence"/>
</dbReference>
<name>A0ACC1TQS9_9AGAR</name>
<feature type="non-terminal residue" evidence="1">
    <location>
        <position position="185"/>
    </location>
</feature>